<accession>A0A7D5LDX1</accession>
<dbReference type="EMBL" id="CP058579">
    <property type="protein sequence ID" value="QLG64087.1"/>
    <property type="molecule type" value="Genomic_DNA"/>
</dbReference>
<feature type="region of interest" description="Disordered" evidence="1">
    <location>
        <begin position="616"/>
        <end position="694"/>
    </location>
</feature>
<feature type="compositionally biased region" description="Low complexity" evidence="1">
    <location>
        <begin position="666"/>
        <end position="676"/>
    </location>
</feature>
<organism evidence="2 3">
    <name type="scientific">Halorarum salinum</name>
    <dbReference type="NCBI Taxonomy" id="2743089"/>
    <lineage>
        <taxon>Archaea</taxon>
        <taxon>Methanobacteriati</taxon>
        <taxon>Methanobacteriota</taxon>
        <taxon>Stenosarchaea group</taxon>
        <taxon>Halobacteria</taxon>
        <taxon>Halobacteriales</taxon>
        <taxon>Haloferacaceae</taxon>
        <taxon>Halorarum</taxon>
    </lineage>
</organism>
<sequence>MGRGVETLDREGETSVELTRRRLLAGGAVGAAAIGAGARATSTGTGSGSAPPADRMDEETQRRYAERFAPALHFGAGEAWFPTDPREYESTSDGAPVVDGFDAFDGYSRDLTETGAPPAPTVFYRGLAYEGTDLGVVQFWMYSAFDQFSVNFHWHDWELLQVFVDLETGSPSLFVASSHSRSVPNNEFLDPETERPAVISEVGSHSSALGVNERRDSFQRFPLDGGIADITNSVLDLVDVPAAYGLPRDEGLRLPYVVPELDGTPVYDLPELPNVTREHLVPSELTVRGFDEYESPPDGLPGRETGLEFRFEGDPDADEADHAYALERMEEVTHLAAFAGPQLSFEFAVPGFAEDALAAHLTTVELPWEQERFSNPIADVTDPLHRAELSDRYDLDVTGPLGGVVAVLREATESDDAPGDNGVETEEARVEGVALLQSEPTAVPTWNGVAAFRDVPEGDHRLTVNAPGSAPYAEEIDHRDDGTPTAAGEEGEVVLPANRNAVKLRVAASADGPTADSVAVEDDFAGPVFAGRPPRDGDGSFGVYVHRAGAYTAEVTDEAGEVGAFRVNPDPEQTTATVPELRTGKASLSSFLDSLLSETFAQTDAVARGGIGAIDEASPADDTVERGADAAADAAGSVLDGTEGDGGTDLDGGTEEGEDDDPDAVTTEPPARTPTETPDDGAGTGGGGGAGLNGLLRALDAATKQANRAASAAENGNDESADRRLRGLRRRLDAITDAIEKRTDDVPDELASLVERRVAQAERRVEQALDASS</sequence>
<reference evidence="2 3" key="1">
    <citation type="submission" date="2020-06" db="EMBL/GenBank/DDBJ databases">
        <title>NJ-3-1, isolated from saline soil.</title>
        <authorList>
            <person name="Cui H.L."/>
            <person name="Shi X."/>
        </authorList>
    </citation>
    <scope>NUCLEOTIDE SEQUENCE [LARGE SCALE GENOMIC DNA]</scope>
    <source>
        <strain evidence="2 3">NJ-3-1</strain>
    </source>
</reference>
<dbReference type="InterPro" id="IPR006311">
    <property type="entry name" value="TAT_signal"/>
</dbReference>
<feature type="compositionally biased region" description="Gly residues" evidence="1">
    <location>
        <begin position="682"/>
        <end position="692"/>
    </location>
</feature>
<dbReference type="KEGG" id="halu:HUG12_16400"/>
<feature type="compositionally biased region" description="Low complexity" evidence="1">
    <location>
        <begin position="38"/>
        <end position="50"/>
    </location>
</feature>
<name>A0A7D5LDX1_9EURY</name>
<evidence type="ECO:0000313" key="2">
    <source>
        <dbReference type="EMBL" id="QLG64087.1"/>
    </source>
</evidence>
<proteinExistence type="predicted"/>
<evidence type="ECO:0000256" key="1">
    <source>
        <dbReference type="SAM" id="MobiDB-lite"/>
    </source>
</evidence>
<protein>
    <submittedName>
        <fullName evidence="2">Uncharacterized protein</fullName>
    </submittedName>
</protein>
<dbReference type="OrthoDB" id="240468at2157"/>
<feature type="region of interest" description="Disordered" evidence="1">
    <location>
        <begin position="38"/>
        <end position="58"/>
    </location>
</feature>
<evidence type="ECO:0000313" key="3">
    <source>
        <dbReference type="Proteomes" id="UP000509626"/>
    </source>
</evidence>
<dbReference type="Proteomes" id="UP000509626">
    <property type="component" value="Chromosome"/>
</dbReference>
<feature type="compositionally biased region" description="Low complexity" evidence="1">
    <location>
        <begin position="629"/>
        <end position="641"/>
    </location>
</feature>
<dbReference type="AlphaFoldDB" id="A0A7D5LDX1"/>
<keyword evidence="3" id="KW-1185">Reference proteome</keyword>
<dbReference type="PROSITE" id="PS51318">
    <property type="entry name" value="TAT"/>
    <property type="match status" value="1"/>
</dbReference>
<gene>
    <name evidence="2" type="ORF">HUG12_16400</name>
</gene>
<feature type="compositionally biased region" description="Acidic residues" evidence="1">
    <location>
        <begin position="642"/>
        <end position="663"/>
    </location>
</feature>